<organism evidence="1">
    <name type="scientific">marine sediment metagenome</name>
    <dbReference type="NCBI Taxonomy" id="412755"/>
    <lineage>
        <taxon>unclassified sequences</taxon>
        <taxon>metagenomes</taxon>
        <taxon>ecological metagenomes</taxon>
    </lineage>
</organism>
<dbReference type="EMBL" id="BARU01031483">
    <property type="protein sequence ID" value="GAH74889.1"/>
    <property type="molecule type" value="Genomic_DNA"/>
</dbReference>
<accession>X1J924</accession>
<dbReference type="AlphaFoldDB" id="X1J924"/>
<comment type="caution">
    <text evidence="1">The sequence shown here is derived from an EMBL/GenBank/DDBJ whole genome shotgun (WGS) entry which is preliminary data.</text>
</comment>
<protein>
    <submittedName>
        <fullName evidence="1">Uncharacterized protein</fullName>
    </submittedName>
</protein>
<evidence type="ECO:0000313" key="1">
    <source>
        <dbReference type="EMBL" id="GAH74889.1"/>
    </source>
</evidence>
<name>X1J924_9ZZZZ</name>
<gene>
    <name evidence="1" type="ORF">S03H2_49790</name>
</gene>
<proteinExistence type="predicted"/>
<reference evidence="1" key="1">
    <citation type="journal article" date="2014" name="Front. Microbiol.">
        <title>High frequency of phylogenetically diverse reductive dehalogenase-homologous genes in deep subseafloor sedimentary metagenomes.</title>
        <authorList>
            <person name="Kawai M."/>
            <person name="Futagami T."/>
            <person name="Toyoda A."/>
            <person name="Takaki Y."/>
            <person name="Nishi S."/>
            <person name="Hori S."/>
            <person name="Arai W."/>
            <person name="Tsubouchi T."/>
            <person name="Morono Y."/>
            <person name="Uchiyama I."/>
            <person name="Ito T."/>
            <person name="Fujiyama A."/>
            <person name="Inagaki F."/>
            <person name="Takami H."/>
        </authorList>
    </citation>
    <scope>NUCLEOTIDE SEQUENCE</scope>
    <source>
        <strain evidence="1">Expedition CK06-06</strain>
    </source>
</reference>
<feature type="non-terminal residue" evidence="1">
    <location>
        <position position="1"/>
    </location>
</feature>
<sequence length="42" mass="5036">VPDQLEKKMGMIRDEYPCITDRFRLGQKFRKAFKKILPILVI</sequence>